<accession>A0A0J9WIQ0</accession>
<keyword evidence="1" id="KW-0472">Membrane</keyword>
<gene>
    <name evidence="2" type="ORF">FOXG_18480</name>
</gene>
<dbReference type="EMBL" id="DS231698">
    <property type="protein sequence ID" value="KNA98916.1"/>
    <property type="molecule type" value="Genomic_DNA"/>
</dbReference>
<protein>
    <submittedName>
        <fullName evidence="2">Uncharacterized protein</fullName>
    </submittedName>
</protein>
<dbReference type="AlphaFoldDB" id="A0A0J9WIQ0"/>
<dbReference type="VEuPathDB" id="FungiDB:FOXG_18480"/>
<evidence type="ECO:0000256" key="1">
    <source>
        <dbReference type="SAM" id="Phobius"/>
    </source>
</evidence>
<dbReference type="GeneID" id="28959186"/>
<sequence length="117" mass="14186">MRSNLTLCSEDYREQATTVLDLWKFVRTIRLLLWMFPEFRYSLWLPQNISIAKRPSISSQLTYVLRISKTFAYFKEGFIFNFDYIMDINHRYFYFRGNLTAASVLLAFFCWYIAELQ</sequence>
<dbReference type="KEGG" id="fox:FOXG_18480"/>
<keyword evidence="1" id="KW-0812">Transmembrane</keyword>
<proteinExistence type="predicted"/>
<evidence type="ECO:0000313" key="3">
    <source>
        <dbReference type="Proteomes" id="UP000009097"/>
    </source>
</evidence>
<reference evidence="2" key="2">
    <citation type="journal article" date="2010" name="Nature">
        <title>Comparative genomics reveals mobile pathogenicity chromosomes in Fusarium.</title>
        <authorList>
            <person name="Ma L.J."/>
            <person name="van der Does H.C."/>
            <person name="Borkovich K.A."/>
            <person name="Coleman J.J."/>
            <person name="Daboussi M.J."/>
            <person name="Di Pietro A."/>
            <person name="Dufresne M."/>
            <person name="Freitag M."/>
            <person name="Grabherr M."/>
            <person name="Henrissat B."/>
            <person name="Houterman P.M."/>
            <person name="Kang S."/>
            <person name="Shim W.B."/>
            <person name="Woloshuk C."/>
            <person name="Xie X."/>
            <person name="Xu J.R."/>
            <person name="Antoniw J."/>
            <person name="Baker S.E."/>
            <person name="Bluhm B.H."/>
            <person name="Breakspear A."/>
            <person name="Brown D.W."/>
            <person name="Butchko R.A."/>
            <person name="Chapman S."/>
            <person name="Coulson R."/>
            <person name="Coutinho P.M."/>
            <person name="Danchin E.G."/>
            <person name="Diener A."/>
            <person name="Gale L.R."/>
            <person name="Gardiner D.M."/>
            <person name="Goff S."/>
            <person name="Hammond-Kosack K.E."/>
            <person name="Hilburn K."/>
            <person name="Hua-Van A."/>
            <person name="Jonkers W."/>
            <person name="Kazan K."/>
            <person name="Kodira C.D."/>
            <person name="Koehrsen M."/>
            <person name="Kumar L."/>
            <person name="Lee Y.H."/>
            <person name="Li L."/>
            <person name="Manners J.M."/>
            <person name="Miranda-Saavedra D."/>
            <person name="Mukherjee M."/>
            <person name="Park G."/>
            <person name="Park J."/>
            <person name="Park S.Y."/>
            <person name="Proctor R.H."/>
            <person name="Regev A."/>
            <person name="Ruiz-Roldan M.C."/>
            <person name="Sain D."/>
            <person name="Sakthikumar S."/>
            <person name="Sykes S."/>
            <person name="Schwartz D.C."/>
            <person name="Turgeon B.G."/>
            <person name="Wapinski I."/>
            <person name="Yoder O."/>
            <person name="Young S."/>
            <person name="Zeng Q."/>
            <person name="Zhou S."/>
            <person name="Galagan J."/>
            <person name="Cuomo C.A."/>
            <person name="Kistler H.C."/>
            <person name="Rep M."/>
        </authorList>
    </citation>
    <scope>NUCLEOTIDE SEQUENCE [LARGE SCALE GENOMIC DNA]</scope>
    <source>
        <strain evidence="2">4287</strain>
    </source>
</reference>
<name>A0A0J9WIQ0_FUSO4</name>
<organism evidence="2 3">
    <name type="scientific">Fusarium oxysporum f. sp. lycopersici (strain 4287 / CBS 123668 / FGSC 9935 / NRRL 34936)</name>
    <name type="common">Fusarium vascular wilt of tomato</name>
    <dbReference type="NCBI Taxonomy" id="426428"/>
    <lineage>
        <taxon>Eukaryota</taxon>
        <taxon>Fungi</taxon>
        <taxon>Dikarya</taxon>
        <taxon>Ascomycota</taxon>
        <taxon>Pezizomycotina</taxon>
        <taxon>Sordariomycetes</taxon>
        <taxon>Hypocreomycetidae</taxon>
        <taxon>Hypocreales</taxon>
        <taxon>Nectriaceae</taxon>
        <taxon>Fusarium</taxon>
        <taxon>Fusarium oxysporum species complex</taxon>
    </lineage>
</organism>
<evidence type="ECO:0000313" key="2">
    <source>
        <dbReference type="EMBL" id="KNA98916.1"/>
    </source>
</evidence>
<reference evidence="2" key="1">
    <citation type="submission" date="2007-04" db="EMBL/GenBank/DDBJ databases">
        <authorList>
            <consortium name="The Broad Institute Genome Sequencing Platform"/>
            <person name="Birren B."/>
            <person name="Lander E."/>
            <person name="Galagan J."/>
            <person name="Nusbaum C."/>
            <person name="Devon K."/>
            <person name="Ma L.-J."/>
            <person name="Jaffe D."/>
            <person name="Butler J."/>
            <person name="Alvarez P."/>
            <person name="Gnerre S."/>
            <person name="Grabherr M."/>
            <person name="Kleber M."/>
            <person name="Mauceli E."/>
            <person name="Brockman W."/>
            <person name="MacCallum I.A."/>
            <person name="Young S."/>
            <person name="LaButti K."/>
            <person name="DeCaprio D."/>
            <person name="Crawford M."/>
            <person name="Koehrsen M."/>
            <person name="Engels R."/>
            <person name="Montgomery P."/>
            <person name="Pearson M."/>
            <person name="Howarth C."/>
            <person name="Larson L."/>
            <person name="White J."/>
            <person name="O'Leary S."/>
            <person name="Kodira C."/>
            <person name="Zeng Q."/>
            <person name="Yandava C."/>
            <person name="Alvarado L."/>
            <person name="Kistler C."/>
            <person name="Shim W.-B."/>
            <person name="Kang S."/>
            <person name="Woloshuk C."/>
        </authorList>
    </citation>
    <scope>NUCLEOTIDE SEQUENCE</scope>
    <source>
        <strain evidence="2">4287</strain>
    </source>
</reference>
<dbReference type="Proteomes" id="UP000009097">
    <property type="component" value="Unassembled WGS sequence"/>
</dbReference>
<keyword evidence="1" id="KW-1133">Transmembrane helix</keyword>
<feature type="transmembrane region" description="Helical" evidence="1">
    <location>
        <begin position="93"/>
        <end position="114"/>
    </location>
</feature>
<dbReference type="RefSeq" id="XP_018236962.1">
    <property type="nucleotide sequence ID" value="XM_018398569.1"/>
</dbReference>